<accession>A0AAW1X3U7</accession>
<keyword evidence="3" id="KW-1185">Reference proteome</keyword>
<comment type="caution">
    <text evidence="2">The sequence shown here is derived from an EMBL/GenBank/DDBJ whole genome shotgun (WGS) entry which is preliminary data.</text>
</comment>
<evidence type="ECO:0000313" key="2">
    <source>
        <dbReference type="EMBL" id="KAK9931477.1"/>
    </source>
</evidence>
<dbReference type="EMBL" id="JBEDUW010000004">
    <property type="protein sequence ID" value="KAK9931477.1"/>
    <property type="molecule type" value="Genomic_DNA"/>
</dbReference>
<evidence type="ECO:0008006" key="4">
    <source>
        <dbReference type="Google" id="ProtNLM"/>
    </source>
</evidence>
<reference evidence="2 3" key="1">
    <citation type="journal article" date="2023" name="G3 (Bethesda)">
        <title>A chromosome-length genome assembly and annotation of blackberry (Rubus argutus, cv. 'Hillquist').</title>
        <authorList>
            <person name="Bruna T."/>
            <person name="Aryal R."/>
            <person name="Dudchenko O."/>
            <person name="Sargent D.J."/>
            <person name="Mead D."/>
            <person name="Buti M."/>
            <person name="Cavallini A."/>
            <person name="Hytonen T."/>
            <person name="Andres J."/>
            <person name="Pham M."/>
            <person name="Weisz D."/>
            <person name="Mascagni F."/>
            <person name="Usai G."/>
            <person name="Natali L."/>
            <person name="Bassil N."/>
            <person name="Fernandez G.E."/>
            <person name="Lomsadze A."/>
            <person name="Armour M."/>
            <person name="Olukolu B."/>
            <person name="Poorten T."/>
            <person name="Britton C."/>
            <person name="Davik J."/>
            <person name="Ashrafi H."/>
            <person name="Aiden E.L."/>
            <person name="Borodovsky M."/>
            <person name="Worthington M."/>
        </authorList>
    </citation>
    <scope>NUCLEOTIDE SEQUENCE [LARGE SCALE GENOMIC DNA]</scope>
    <source>
        <strain evidence="2">PI 553951</strain>
    </source>
</reference>
<proteinExistence type="predicted"/>
<sequence>MTSFNKGETNPRLLQTERQQKKINGGYGGDSSKSRQRHEARLHGKAAAELERCHEPIGFDWCFMNLENHGDGGSCGWWLSGTEEAMGDLW</sequence>
<gene>
    <name evidence="2" type="ORF">M0R45_018751</name>
</gene>
<dbReference type="AlphaFoldDB" id="A0AAW1X3U7"/>
<protein>
    <recommendedName>
        <fullName evidence="4">Small EDRK-rich factor-like N-terminal domain-containing protein</fullName>
    </recommendedName>
</protein>
<evidence type="ECO:0000313" key="3">
    <source>
        <dbReference type="Proteomes" id="UP001457282"/>
    </source>
</evidence>
<feature type="compositionally biased region" description="Polar residues" evidence="1">
    <location>
        <begin position="1"/>
        <end position="17"/>
    </location>
</feature>
<feature type="region of interest" description="Disordered" evidence="1">
    <location>
        <begin position="1"/>
        <end position="43"/>
    </location>
</feature>
<organism evidence="2 3">
    <name type="scientific">Rubus argutus</name>
    <name type="common">Southern blackberry</name>
    <dbReference type="NCBI Taxonomy" id="59490"/>
    <lineage>
        <taxon>Eukaryota</taxon>
        <taxon>Viridiplantae</taxon>
        <taxon>Streptophyta</taxon>
        <taxon>Embryophyta</taxon>
        <taxon>Tracheophyta</taxon>
        <taxon>Spermatophyta</taxon>
        <taxon>Magnoliopsida</taxon>
        <taxon>eudicotyledons</taxon>
        <taxon>Gunneridae</taxon>
        <taxon>Pentapetalae</taxon>
        <taxon>rosids</taxon>
        <taxon>fabids</taxon>
        <taxon>Rosales</taxon>
        <taxon>Rosaceae</taxon>
        <taxon>Rosoideae</taxon>
        <taxon>Rosoideae incertae sedis</taxon>
        <taxon>Rubus</taxon>
    </lineage>
</organism>
<evidence type="ECO:0000256" key="1">
    <source>
        <dbReference type="SAM" id="MobiDB-lite"/>
    </source>
</evidence>
<dbReference type="Proteomes" id="UP001457282">
    <property type="component" value="Unassembled WGS sequence"/>
</dbReference>
<name>A0AAW1X3U7_RUBAR</name>